<comment type="caution">
    <text evidence="2">The sequence shown here is derived from an EMBL/GenBank/DDBJ whole genome shotgun (WGS) entry which is preliminary data.</text>
</comment>
<dbReference type="Proteomes" id="UP000029443">
    <property type="component" value="Unassembled WGS sequence"/>
</dbReference>
<evidence type="ECO:0000313" key="2">
    <source>
        <dbReference type="EMBL" id="KGD60877.1"/>
    </source>
</evidence>
<proteinExistence type="predicted"/>
<protein>
    <recommendedName>
        <fullName evidence="4">Chromosome partitioning protein ParB</fullName>
    </recommendedName>
</protein>
<feature type="transmembrane region" description="Helical" evidence="1">
    <location>
        <begin position="91"/>
        <end position="108"/>
    </location>
</feature>
<dbReference type="NCBIfam" id="NF041043">
    <property type="entry name" value="BPSS1780_fam"/>
    <property type="match status" value="1"/>
</dbReference>
<keyword evidence="3" id="KW-1185">Reference proteome</keyword>
<sequence>MDEFFSGKEQTVSEINPYQQPQAELIDDNNPPAQPLTILAEPRKISVGDALGWIGSGHKMLPGHWGVVLGALVVTVLITSAFQIIPLLGMIAQILATPLLYAGIVKIFHRMETEGNSDFADLFAAFSDRTGPLILMALAQLGVMLLLGAVFGGLGYALGAGGAGTGAMIVIGLLGLVAMFGFVYLFYFTVPLIFLGNKGVGEAMKLSLRGFTRNVIPMIVYLLVTMVIVLVAALPLLLGWLFVMPILAGAYYVSFRQIFVE</sequence>
<dbReference type="EMBL" id="ARXU01000007">
    <property type="protein sequence ID" value="KGD60877.1"/>
    <property type="molecule type" value="Genomic_DNA"/>
</dbReference>
<keyword evidence="1" id="KW-0472">Membrane</keyword>
<feature type="transmembrane region" description="Helical" evidence="1">
    <location>
        <begin position="133"/>
        <end position="157"/>
    </location>
</feature>
<keyword evidence="1" id="KW-1133">Transmembrane helix</keyword>
<dbReference type="InterPro" id="IPR047798">
    <property type="entry name" value="BPSS1780-like"/>
</dbReference>
<keyword evidence="1" id="KW-0812">Transmembrane</keyword>
<feature type="transmembrane region" description="Helical" evidence="1">
    <location>
        <begin position="65"/>
        <end position="85"/>
    </location>
</feature>
<evidence type="ECO:0008006" key="4">
    <source>
        <dbReference type="Google" id="ProtNLM"/>
    </source>
</evidence>
<feature type="transmembrane region" description="Helical" evidence="1">
    <location>
        <begin position="169"/>
        <end position="194"/>
    </location>
</feature>
<feature type="transmembrane region" description="Helical" evidence="1">
    <location>
        <begin position="240"/>
        <end position="259"/>
    </location>
</feature>
<reference evidence="2 3" key="1">
    <citation type="submission" date="2012-09" db="EMBL/GenBank/DDBJ databases">
        <title>Genome Sequence of alkane-degrading Bacterium Alcanivorax jadensis T9.</title>
        <authorList>
            <person name="Lai Q."/>
            <person name="Shao Z."/>
        </authorList>
    </citation>
    <scope>NUCLEOTIDE SEQUENCE [LARGE SCALE GENOMIC DNA]</scope>
    <source>
        <strain evidence="2 3">T9</strain>
    </source>
</reference>
<evidence type="ECO:0000313" key="3">
    <source>
        <dbReference type="Proteomes" id="UP000029443"/>
    </source>
</evidence>
<accession>A0ABR4WC36</accession>
<feature type="transmembrane region" description="Helical" evidence="1">
    <location>
        <begin position="215"/>
        <end position="234"/>
    </location>
</feature>
<evidence type="ECO:0000256" key="1">
    <source>
        <dbReference type="SAM" id="Phobius"/>
    </source>
</evidence>
<gene>
    <name evidence="2" type="ORF">T9A_02075</name>
</gene>
<name>A0ABR4WC36_9GAMM</name>
<organism evidence="2 3">
    <name type="scientific">Alcanivorax jadensis T9</name>
    <dbReference type="NCBI Taxonomy" id="1177181"/>
    <lineage>
        <taxon>Bacteria</taxon>
        <taxon>Pseudomonadati</taxon>
        <taxon>Pseudomonadota</taxon>
        <taxon>Gammaproteobacteria</taxon>
        <taxon>Oceanospirillales</taxon>
        <taxon>Alcanivoracaceae</taxon>
        <taxon>Alcanivorax</taxon>
    </lineage>
</organism>